<dbReference type="PANTHER" id="PTHR28019:SF2">
    <property type="entry name" value="CELL MEMBRANE PROTEIN YLR413W-RELATED"/>
    <property type="match status" value="1"/>
</dbReference>
<gene>
    <name evidence="3" type="ORF">QBC37DRAFT_135538</name>
</gene>
<feature type="compositionally biased region" description="Polar residues" evidence="1">
    <location>
        <begin position="29"/>
        <end position="38"/>
    </location>
</feature>
<accession>A0AAN6YHW3</accession>
<dbReference type="GO" id="GO:0051285">
    <property type="term" value="C:cell cortex of cell tip"/>
    <property type="evidence" value="ECO:0007669"/>
    <property type="project" value="TreeGrafter"/>
</dbReference>
<dbReference type="Proteomes" id="UP001301769">
    <property type="component" value="Unassembled WGS sequence"/>
</dbReference>
<feature type="transmembrane region" description="Helical" evidence="2">
    <location>
        <begin position="290"/>
        <end position="310"/>
    </location>
</feature>
<keyword evidence="4" id="KW-1185">Reference proteome</keyword>
<comment type="caution">
    <text evidence="3">The sequence shown here is derived from an EMBL/GenBank/DDBJ whole genome shotgun (WGS) entry which is preliminary data.</text>
</comment>
<evidence type="ECO:0000313" key="3">
    <source>
        <dbReference type="EMBL" id="KAK4219419.1"/>
    </source>
</evidence>
<evidence type="ECO:0000256" key="1">
    <source>
        <dbReference type="SAM" id="MobiDB-lite"/>
    </source>
</evidence>
<feature type="region of interest" description="Disordered" evidence="1">
    <location>
        <begin position="17"/>
        <end position="61"/>
    </location>
</feature>
<feature type="transmembrane region" description="Helical" evidence="2">
    <location>
        <begin position="246"/>
        <end position="269"/>
    </location>
</feature>
<dbReference type="InterPro" id="IPR009571">
    <property type="entry name" value="SUR7/Rim9-like_fungi"/>
</dbReference>
<protein>
    <submittedName>
        <fullName evidence="3">SUR7/PalI family-domain-containing protein</fullName>
    </submittedName>
</protein>
<feature type="transmembrane region" description="Helical" evidence="2">
    <location>
        <begin position="83"/>
        <end position="103"/>
    </location>
</feature>
<dbReference type="AlphaFoldDB" id="A0AAN6YHW3"/>
<keyword evidence="2" id="KW-0812">Transmembrane</keyword>
<organism evidence="3 4">
    <name type="scientific">Rhypophila decipiens</name>
    <dbReference type="NCBI Taxonomy" id="261697"/>
    <lineage>
        <taxon>Eukaryota</taxon>
        <taxon>Fungi</taxon>
        <taxon>Dikarya</taxon>
        <taxon>Ascomycota</taxon>
        <taxon>Pezizomycotina</taxon>
        <taxon>Sordariomycetes</taxon>
        <taxon>Sordariomycetidae</taxon>
        <taxon>Sordariales</taxon>
        <taxon>Naviculisporaceae</taxon>
        <taxon>Rhypophila</taxon>
    </lineage>
</organism>
<evidence type="ECO:0000313" key="4">
    <source>
        <dbReference type="Proteomes" id="UP001301769"/>
    </source>
</evidence>
<dbReference type="GO" id="GO:0031505">
    <property type="term" value="P:fungal-type cell wall organization"/>
    <property type="evidence" value="ECO:0007669"/>
    <property type="project" value="TreeGrafter"/>
</dbReference>
<keyword evidence="2" id="KW-1133">Transmembrane helix</keyword>
<reference evidence="3" key="2">
    <citation type="submission" date="2023-05" db="EMBL/GenBank/DDBJ databases">
        <authorList>
            <consortium name="Lawrence Berkeley National Laboratory"/>
            <person name="Steindorff A."/>
            <person name="Hensen N."/>
            <person name="Bonometti L."/>
            <person name="Westerberg I."/>
            <person name="Brannstrom I.O."/>
            <person name="Guillou S."/>
            <person name="Cros-Aarteil S."/>
            <person name="Calhoun S."/>
            <person name="Haridas S."/>
            <person name="Kuo A."/>
            <person name="Mondo S."/>
            <person name="Pangilinan J."/>
            <person name="Riley R."/>
            <person name="Labutti K."/>
            <person name="Andreopoulos B."/>
            <person name="Lipzen A."/>
            <person name="Chen C."/>
            <person name="Yanf M."/>
            <person name="Daum C."/>
            <person name="Ng V."/>
            <person name="Clum A."/>
            <person name="Ohm R."/>
            <person name="Martin F."/>
            <person name="Silar P."/>
            <person name="Natvig D."/>
            <person name="Lalanne C."/>
            <person name="Gautier V."/>
            <person name="Ament-Velasquez S.L."/>
            <person name="Kruys A."/>
            <person name="Hutchinson M.I."/>
            <person name="Powell A.J."/>
            <person name="Barry K."/>
            <person name="Miller A.N."/>
            <person name="Grigoriev I.V."/>
            <person name="Debuchy R."/>
            <person name="Gladieux P."/>
            <person name="Thoren M.H."/>
            <person name="Johannesson H."/>
        </authorList>
    </citation>
    <scope>NUCLEOTIDE SEQUENCE</scope>
    <source>
        <strain evidence="3">PSN293</strain>
    </source>
</reference>
<reference evidence="3" key="1">
    <citation type="journal article" date="2023" name="Mol. Phylogenet. Evol.">
        <title>Genome-scale phylogeny and comparative genomics of the fungal order Sordariales.</title>
        <authorList>
            <person name="Hensen N."/>
            <person name="Bonometti L."/>
            <person name="Westerberg I."/>
            <person name="Brannstrom I.O."/>
            <person name="Guillou S."/>
            <person name="Cros-Aarteil S."/>
            <person name="Calhoun S."/>
            <person name="Haridas S."/>
            <person name="Kuo A."/>
            <person name="Mondo S."/>
            <person name="Pangilinan J."/>
            <person name="Riley R."/>
            <person name="LaButti K."/>
            <person name="Andreopoulos B."/>
            <person name="Lipzen A."/>
            <person name="Chen C."/>
            <person name="Yan M."/>
            <person name="Daum C."/>
            <person name="Ng V."/>
            <person name="Clum A."/>
            <person name="Steindorff A."/>
            <person name="Ohm R.A."/>
            <person name="Martin F."/>
            <person name="Silar P."/>
            <person name="Natvig D.O."/>
            <person name="Lalanne C."/>
            <person name="Gautier V."/>
            <person name="Ament-Velasquez S.L."/>
            <person name="Kruys A."/>
            <person name="Hutchinson M.I."/>
            <person name="Powell A.J."/>
            <person name="Barry K."/>
            <person name="Miller A.N."/>
            <person name="Grigoriev I.V."/>
            <person name="Debuchy R."/>
            <person name="Gladieux P."/>
            <person name="Hiltunen Thoren M."/>
            <person name="Johannesson H."/>
        </authorList>
    </citation>
    <scope>NUCLEOTIDE SEQUENCE</scope>
    <source>
        <strain evidence="3">PSN293</strain>
    </source>
</reference>
<feature type="transmembrane region" description="Helical" evidence="2">
    <location>
        <begin position="187"/>
        <end position="206"/>
    </location>
</feature>
<dbReference type="EMBL" id="MU858048">
    <property type="protein sequence ID" value="KAK4219419.1"/>
    <property type="molecule type" value="Genomic_DNA"/>
</dbReference>
<feature type="transmembrane region" description="Helical" evidence="2">
    <location>
        <begin position="213"/>
        <end position="234"/>
    </location>
</feature>
<dbReference type="Pfam" id="PF06687">
    <property type="entry name" value="SUR7"/>
    <property type="match status" value="1"/>
</dbReference>
<dbReference type="PANTHER" id="PTHR28019">
    <property type="entry name" value="CELL MEMBRANE PROTEIN YLR413W-RELATED"/>
    <property type="match status" value="1"/>
</dbReference>
<evidence type="ECO:0000256" key="2">
    <source>
        <dbReference type="SAM" id="Phobius"/>
    </source>
</evidence>
<dbReference type="GO" id="GO:0005886">
    <property type="term" value="C:plasma membrane"/>
    <property type="evidence" value="ECO:0007669"/>
    <property type="project" value="InterPro"/>
</dbReference>
<proteinExistence type="predicted"/>
<dbReference type="InterPro" id="IPR052413">
    <property type="entry name" value="SUR7_domain"/>
</dbReference>
<sequence>MGKRIDLPSFLRIRKSNSKTAPISEKRSPTLSSGTTWNRPDGVIAPRPESDRASSTSRTASSDTVVTLNEASIKQRTKLRRNFAISGSISYALSVIFLILVIIGNTSNSPVLKDVYFYKLDLTDIIPTSVPNAQLINSIAQSIGLHDFYQVGLWNFCEGYQGQGITFCSTPEKLYWFNPVEVIMNELLAGATIALPTAVITILDVLRITSQIMFGFFITGIVINFIMIFVTPLGVDSRWRSLPLGIVSFISSFLIVGASIVGTVISIAFRIAATAQSDLNIHAEVGTRMFVFMWLASAFTLWGFIVHAGMGCCCVSRRDLRTGRRQINRSVVMLE</sequence>
<keyword evidence="2" id="KW-0472">Membrane</keyword>
<name>A0AAN6YHW3_9PEZI</name>